<dbReference type="InterPro" id="IPR018502">
    <property type="entry name" value="Annexin_repeat"/>
</dbReference>
<evidence type="ECO:0000256" key="2">
    <source>
        <dbReference type="ARBA" id="ARBA00022737"/>
    </source>
</evidence>
<comment type="similarity">
    <text evidence="1">Belongs to the annexin family.</text>
</comment>
<dbReference type="GO" id="GO:0005544">
    <property type="term" value="F:calcium-dependent phospholipid binding"/>
    <property type="evidence" value="ECO:0007669"/>
    <property type="project" value="InterPro"/>
</dbReference>
<dbReference type="InterPro" id="IPR037104">
    <property type="entry name" value="Annexin_sf"/>
</dbReference>
<accession>A0A814X5M1</accession>
<evidence type="ECO:0000313" key="5">
    <source>
        <dbReference type="EMBL" id="CAF1211755.1"/>
    </source>
</evidence>
<dbReference type="GO" id="GO:0005886">
    <property type="term" value="C:plasma membrane"/>
    <property type="evidence" value="ECO:0007669"/>
    <property type="project" value="TreeGrafter"/>
</dbReference>
<keyword evidence="2" id="KW-0677">Repeat</keyword>
<feature type="region of interest" description="Disordered" evidence="4">
    <location>
        <begin position="369"/>
        <end position="394"/>
    </location>
</feature>
<evidence type="ECO:0000256" key="1">
    <source>
        <dbReference type="ARBA" id="ARBA00007831"/>
    </source>
</evidence>
<dbReference type="PANTHER" id="PTHR10502">
    <property type="entry name" value="ANNEXIN"/>
    <property type="match status" value="1"/>
</dbReference>
<feature type="compositionally biased region" description="Low complexity" evidence="4">
    <location>
        <begin position="372"/>
        <end position="390"/>
    </location>
</feature>
<dbReference type="PROSITE" id="PS51897">
    <property type="entry name" value="ANNEXIN_2"/>
    <property type="match status" value="1"/>
</dbReference>
<dbReference type="Pfam" id="PF00191">
    <property type="entry name" value="Annexin"/>
    <property type="match status" value="2"/>
</dbReference>
<evidence type="ECO:0000313" key="6">
    <source>
        <dbReference type="Proteomes" id="UP000663828"/>
    </source>
</evidence>
<dbReference type="AlphaFoldDB" id="A0A814X5M1"/>
<dbReference type="EMBL" id="CAJNOR010001864">
    <property type="protein sequence ID" value="CAF1211755.1"/>
    <property type="molecule type" value="Genomic_DNA"/>
</dbReference>
<gene>
    <name evidence="5" type="ORF">XAT740_LOCUS24230</name>
</gene>
<evidence type="ECO:0000256" key="4">
    <source>
        <dbReference type="SAM" id="MobiDB-lite"/>
    </source>
</evidence>
<evidence type="ECO:0008006" key="7">
    <source>
        <dbReference type="Google" id="ProtNLM"/>
    </source>
</evidence>
<dbReference type="PANTHER" id="PTHR10502:SF102">
    <property type="entry name" value="ANNEXIN B11"/>
    <property type="match status" value="1"/>
</dbReference>
<dbReference type="GO" id="GO:0005634">
    <property type="term" value="C:nucleus"/>
    <property type="evidence" value="ECO:0007669"/>
    <property type="project" value="TreeGrafter"/>
</dbReference>
<comment type="caution">
    <text evidence="5">The sequence shown here is derived from an EMBL/GenBank/DDBJ whole genome shotgun (WGS) entry which is preliminary data.</text>
</comment>
<dbReference type="GO" id="GO:0005737">
    <property type="term" value="C:cytoplasm"/>
    <property type="evidence" value="ECO:0007669"/>
    <property type="project" value="TreeGrafter"/>
</dbReference>
<keyword evidence="3" id="KW-0041">Annexin</keyword>
<dbReference type="Gene3D" id="1.10.220.10">
    <property type="entry name" value="Annexin"/>
    <property type="match status" value="2"/>
</dbReference>
<dbReference type="GO" id="GO:0001786">
    <property type="term" value="F:phosphatidylserine binding"/>
    <property type="evidence" value="ECO:0007669"/>
    <property type="project" value="TreeGrafter"/>
</dbReference>
<reference evidence="5" key="1">
    <citation type="submission" date="2021-02" db="EMBL/GenBank/DDBJ databases">
        <authorList>
            <person name="Nowell W R."/>
        </authorList>
    </citation>
    <scope>NUCLEOTIDE SEQUENCE</scope>
</reference>
<protein>
    <recommendedName>
        <fullName evidence="7">Annexin</fullName>
    </recommendedName>
</protein>
<sequence length="415" mass="47677">MKKTLTRSKTFDGDLFKVEKRLTRQSTLPSFTHAAEFDYKRDTKQLMKILKNCVTAHMLDLDCILHFLSSYNCEQRMIIIHDLDYEYHYNLIDMVLERPESPIRSCTLAMLVEPVELCARHFHDFLTEKLTKKDDKNISRVLLEILLGLNNDDVQKFKETYEQVFGTAAQNDITVALGAEGILPNLLTQLLQGERYEDSAGSSTTAKYVAKGLYEATSDTPIIDDDTLIKIFTQDSFSQLASIFDFYEDKYGQPFLEAIERRFQNPIEIQYFQDIIEFTHSPSGYYSHLLRQALEKTPIDYVTIIRIIVGREEKDLGEIKLEYSKIYDETLDQTLKQRLDNLEIKRLLIMIVTGGVDITANDSGPVRFDHVNNSNSTGSGSNSPTATTNGHQGARKFSHEAFDRFVNVFKQMRSH</sequence>
<organism evidence="5 6">
    <name type="scientific">Adineta ricciae</name>
    <name type="common">Rotifer</name>
    <dbReference type="NCBI Taxonomy" id="249248"/>
    <lineage>
        <taxon>Eukaryota</taxon>
        <taxon>Metazoa</taxon>
        <taxon>Spiralia</taxon>
        <taxon>Gnathifera</taxon>
        <taxon>Rotifera</taxon>
        <taxon>Eurotatoria</taxon>
        <taxon>Bdelloidea</taxon>
        <taxon>Adinetida</taxon>
        <taxon>Adinetidae</taxon>
        <taxon>Adineta</taxon>
    </lineage>
</organism>
<dbReference type="GO" id="GO:0012506">
    <property type="term" value="C:vesicle membrane"/>
    <property type="evidence" value="ECO:0007669"/>
    <property type="project" value="TreeGrafter"/>
</dbReference>
<keyword evidence="6" id="KW-1185">Reference proteome</keyword>
<dbReference type="Proteomes" id="UP000663828">
    <property type="component" value="Unassembled WGS sequence"/>
</dbReference>
<dbReference type="GO" id="GO:0005509">
    <property type="term" value="F:calcium ion binding"/>
    <property type="evidence" value="ECO:0007669"/>
    <property type="project" value="InterPro"/>
</dbReference>
<proteinExistence type="inferred from homology"/>
<name>A0A814X5M1_ADIRI</name>
<evidence type="ECO:0000256" key="3">
    <source>
        <dbReference type="ARBA" id="ARBA00023216"/>
    </source>
</evidence>
<dbReference type="SUPFAM" id="SSF47874">
    <property type="entry name" value="Annexin"/>
    <property type="match status" value="1"/>
</dbReference>